<dbReference type="PANTHER" id="PTHR43877:SF2">
    <property type="entry name" value="AMINOALKYLPHOSPHONATE N-ACETYLTRANSFERASE-RELATED"/>
    <property type="match status" value="1"/>
</dbReference>
<dbReference type="GO" id="GO:0003700">
    <property type="term" value="F:DNA-binding transcription factor activity"/>
    <property type="evidence" value="ECO:0007669"/>
    <property type="project" value="InterPro"/>
</dbReference>
<evidence type="ECO:0000313" key="6">
    <source>
        <dbReference type="Proteomes" id="UP000677082"/>
    </source>
</evidence>
<name>A0A919TFM3_9ACTN</name>
<dbReference type="InterPro" id="IPR000182">
    <property type="entry name" value="GNAT_dom"/>
</dbReference>
<dbReference type="InterPro" id="IPR036388">
    <property type="entry name" value="WH-like_DNA-bd_sf"/>
</dbReference>
<feature type="domain" description="N-acetyltransferase" evidence="4">
    <location>
        <begin position="139"/>
        <end position="291"/>
    </location>
</feature>
<keyword evidence="2" id="KW-0012">Acyltransferase</keyword>
<dbReference type="SMART" id="SM00347">
    <property type="entry name" value="HTH_MARR"/>
    <property type="match status" value="1"/>
</dbReference>
<dbReference type="RefSeq" id="WP_213010316.1">
    <property type="nucleotide sequence ID" value="NZ_BOQN01000083.1"/>
</dbReference>
<dbReference type="Proteomes" id="UP000677082">
    <property type="component" value="Unassembled WGS sequence"/>
</dbReference>
<dbReference type="InterPro" id="IPR036390">
    <property type="entry name" value="WH_DNA-bd_sf"/>
</dbReference>
<evidence type="ECO:0000259" key="4">
    <source>
        <dbReference type="PROSITE" id="PS51186"/>
    </source>
</evidence>
<sequence>MDQIELVRDFNRFYTRRLGVLDDRYLGLDRPWSESRLLFEIGAAADLRDLRERLGLDSGYLSRMLRSLQEQGLVVVRPHPSDGRVRVAELTPAGVRARADLDARARESVGELLGQLTAAQRDRLVAAQDQVRRLLRMASVVVEAVPDDAPAARECLRRYAAELAARFPEGYDESALIRPGELARSGGEFLVAFEDRTAVGCGAWQVLERRAHVAEIRHLWIGPECRGLGLGRRLLSRLEHGAAEQGIRVLRLGTHSSLPEAAALYRSSGYREIPPYGDSPYNQLTFEKSVGPR</sequence>
<dbReference type="AlphaFoldDB" id="A0A919TFM3"/>
<dbReference type="Pfam" id="PF00583">
    <property type="entry name" value="Acetyltransf_1"/>
    <property type="match status" value="1"/>
</dbReference>
<dbReference type="Gene3D" id="3.40.630.30">
    <property type="match status" value="1"/>
</dbReference>
<dbReference type="InterPro" id="IPR016181">
    <property type="entry name" value="Acyl_CoA_acyltransferase"/>
</dbReference>
<accession>A0A919TFM3</accession>
<dbReference type="PROSITE" id="PS50995">
    <property type="entry name" value="HTH_MARR_2"/>
    <property type="match status" value="1"/>
</dbReference>
<protein>
    <submittedName>
        <fullName evidence="5">PadR family transcriptional regulator</fullName>
    </submittedName>
</protein>
<comment type="caution">
    <text evidence="5">The sequence shown here is derived from an EMBL/GenBank/DDBJ whole genome shotgun (WGS) entry which is preliminary data.</text>
</comment>
<dbReference type="InterPro" id="IPR000835">
    <property type="entry name" value="HTH_MarR-typ"/>
</dbReference>
<evidence type="ECO:0000259" key="3">
    <source>
        <dbReference type="PROSITE" id="PS50995"/>
    </source>
</evidence>
<dbReference type="EMBL" id="BOQN01000083">
    <property type="protein sequence ID" value="GIM94543.1"/>
    <property type="molecule type" value="Genomic_DNA"/>
</dbReference>
<evidence type="ECO:0000313" key="5">
    <source>
        <dbReference type="EMBL" id="GIM94543.1"/>
    </source>
</evidence>
<dbReference type="InterPro" id="IPR050832">
    <property type="entry name" value="Bact_Acetyltransf"/>
</dbReference>
<dbReference type="PROSITE" id="PS51186">
    <property type="entry name" value="GNAT"/>
    <property type="match status" value="1"/>
</dbReference>
<keyword evidence="6" id="KW-1185">Reference proteome</keyword>
<reference evidence="5 6" key="1">
    <citation type="submission" date="2021-03" db="EMBL/GenBank/DDBJ databases">
        <title>Whole genome shotgun sequence of Actinoplanes toevensis NBRC 105298.</title>
        <authorList>
            <person name="Komaki H."/>
            <person name="Tamura T."/>
        </authorList>
    </citation>
    <scope>NUCLEOTIDE SEQUENCE [LARGE SCALE GENOMIC DNA]</scope>
    <source>
        <strain evidence="5 6">NBRC 105298</strain>
    </source>
</reference>
<dbReference type="PANTHER" id="PTHR43877">
    <property type="entry name" value="AMINOALKYLPHOSPHONATE N-ACETYLTRANSFERASE-RELATED-RELATED"/>
    <property type="match status" value="1"/>
</dbReference>
<evidence type="ECO:0000256" key="2">
    <source>
        <dbReference type="ARBA" id="ARBA00023315"/>
    </source>
</evidence>
<feature type="domain" description="HTH marR-type" evidence="3">
    <location>
        <begin position="1"/>
        <end position="133"/>
    </location>
</feature>
<organism evidence="5 6">
    <name type="scientific">Paractinoplanes toevensis</name>
    <dbReference type="NCBI Taxonomy" id="571911"/>
    <lineage>
        <taxon>Bacteria</taxon>
        <taxon>Bacillati</taxon>
        <taxon>Actinomycetota</taxon>
        <taxon>Actinomycetes</taxon>
        <taxon>Micromonosporales</taxon>
        <taxon>Micromonosporaceae</taxon>
        <taxon>Paractinoplanes</taxon>
    </lineage>
</organism>
<dbReference type="GO" id="GO:0016747">
    <property type="term" value="F:acyltransferase activity, transferring groups other than amino-acyl groups"/>
    <property type="evidence" value="ECO:0007669"/>
    <property type="project" value="InterPro"/>
</dbReference>
<keyword evidence="1" id="KW-0808">Transferase</keyword>
<dbReference type="Pfam" id="PF12802">
    <property type="entry name" value="MarR_2"/>
    <property type="match status" value="1"/>
</dbReference>
<evidence type="ECO:0000256" key="1">
    <source>
        <dbReference type="ARBA" id="ARBA00022679"/>
    </source>
</evidence>
<proteinExistence type="predicted"/>
<gene>
    <name evidence="5" type="ORF">Ato02nite_063360</name>
</gene>
<dbReference type="SUPFAM" id="SSF46785">
    <property type="entry name" value="Winged helix' DNA-binding domain"/>
    <property type="match status" value="1"/>
</dbReference>
<dbReference type="SUPFAM" id="SSF55729">
    <property type="entry name" value="Acyl-CoA N-acyltransferases (Nat)"/>
    <property type="match status" value="1"/>
</dbReference>
<dbReference type="Gene3D" id="1.10.10.10">
    <property type="entry name" value="Winged helix-like DNA-binding domain superfamily/Winged helix DNA-binding domain"/>
    <property type="match status" value="1"/>
</dbReference>